<dbReference type="EMBL" id="JH000899">
    <property type="protein sequence ID" value="EGW12141.1"/>
    <property type="molecule type" value="Genomic_DNA"/>
</dbReference>
<dbReference type="AlphaFoldDB" id="G3HY18"/>
<evidence type="ECO:0000313" key="2">
    <source>
        <dbReference type="Proteomes" id="UP000001075"/>
    </source>
</evidence>
<gene>
    <name evidence="1" type="ORF">I79_015917</name>
</gene>
<evidence type="ECO:0000313" key="1">
    <source>
        <dbReference type="EMBL" id="EGW12141.1"/>
    </source>
</evidence>
<proteinExistence type="predicted"/>
<organism evidence="1 2">
    <name type="scientific">Cricetulus griseus</name>
    <name type="common">Chinese hamster</name>
    <name type="synonym">Cricetulus barabensis griseus</name>
    <dbReference type="NCBI Taxonomy" id="10029"/>
    <lineage>
        <taxon>Eukaryota</taxon>
        <taxon>Metazoa</taxon>
        <taxon>Chordata</taxon>
        <taxon>Craniata</taxon>
        <taxon>Vertebrata</taxon>
        <taxon>Euteleostomi</taxon>
        <taxon>Mammalia</taxon>
        <taxon>Eutheria</taxon>
        <taxon>Euarchontoglires</taxon>
        <taxon>Glires</taxon>
        <taxon>Rodentia</taxon>
        <taxon>Myomorpha</taxon>
        <taxon>Muroidea</taxon>
        <taxon>Cricetidae</taxon>
        <taxon>Cricetinae</taxon>
        <taxon>Cricetulus</taxon>
    </lineage>
</organism>
<reference evidence="2" key="1">
    <citation type="journal article" date="2011" name="Nat. Biotechnol.">
        <title>The genomic sequence of the Chinese hamster ovary (CHO)-K1 cell line.</title>
        <authorList>
            <person name="Xu X."/>
            <person name="Nagarajan H."/>
            <person name="Lewis N.E."/>
            <person name="Pan S."/>
            <person name="Cai Z."/>
            <person name="Liu X."/>
            <person name="Chen W."/>
            <person name="Xie M."/>
            <person name="Wang W."/>
            <person name="Hammond S."/>
            <person name="Andersen M.R."/>
            <person name="Neff N."/>
            <person name="Passarelli B."/>
            <person name="Koh W."/>
            <person name="Fan H.C."/>
            <person name="Wang J."/>
            <person name="Gui Y."/>
            <person name="Lee K.H."/>
            <person name="Betenbaugh M.J."/>
            <person name="Quake S.R."/>
            <person name="Famili I."/>
            <person name="Palsson B.O."/>
            <person name="Wang J."/>
        </authorList>
    </citation>
    <scope>NUCLEOTIDE SEQUENCE [LARGE SCALE GENOMIC DNA]</scope>
    <source>
        <strain evidence="2">CHO K1 cell line</strain>
    </source>
</reference>
<sequence length="59" mass="6390">MGLLNSSQKSTELSKALACDVGPIPQAQRGAISTRVPTNMQDSMKVWARLSWCRAKALS</sequence>
<protein>
    <submittedName>
        <fullName evidence="1">Uncharacterized protein</fullName>
    </submittedName>
</protein>
<name>G3HY18_CRIGR</name>
<dbReference type="Proteomes" id="UP000001075">
    <property type="component" value="Unassembled WGS sequence"/>
</dbReference>
<dbReference type="InParanoid" id="G3HY18"/>
<accession>G3HY18</accession>